<proteinExistence type="predicted"/>
<feature type="region of interest" description="Disordered" evidence="1">
    <location>
        <begin position="132"/>
        <end position="155"/>
    </location>
</feature>
<reference evidence="3" key="1">
    <citation type="journal article" date="2021" name="Front. Microbiol.">
        <title>Genomic Analysis of the 1-Aminocyclopropane-1-Carboxylate Deaminase-Producing Pseudomonas thivervalensis SC5 Reveals Its Multifaceted Roles in Soil and in Beneficial Interactions With Plants.</title>
        <authorList>
            <person name="Nascimento F.X."/>
            <person name="Uron P."/>
            <person name="Glick B.R."/>
            <person name="Giachini A."/>
            <person name="Rossi M.J."/>
        </authorList>
    </citation>
    <scope>NUCLEOTIDE SEQUENCE [LARGE SCALE GENOMIC DNA]</scope>
    <source>
        <strain evidence="3">PLM3</strain>
    </source>
</reference>
<gene>
    <name evidence="2" type="ORF">CEQ51_03750</name>
</gene>
<dbReference type="EMBL" id="CP022202">
    <property type="protein sequence ID" value="AXA59223.1"/>
    <property type="molecule type" value="Genomic_DNA"/>
</dbReference>
<sequence>MLQMLAWRKRTVSAPSRPGRSVPGTRASGLDIADFNFPVRGVLASSVITQQSCLNEAGRPLYLKSFDDRTECGEESELSSDIIFGGGLNAFAIAVALSATTFTWIPIEIVRAPLRSPNIRILRRRKSSSAESHLFDQSDSEKGERTALDSSFVAG</sequence>
<protein>
    <submittedName>
        <fullName evidence="2">Uncharacterized protein</fullName>
    </submittedName>
</protein>
<organism evidence="2 3">
    <name type="scientific">Pseudomonas thivervalensis</name>
    <dbReference type="NCBI Taxonomy" id="86265"/>
    <lineage>
        <taxon>Bacteria</taxon>
        <taxon>Pseudomonadati</taxon>
        <taxon>Pseudomonadota</taxon>
        <taxon>Gammaproteobacteria</taxon>
        <taxon>Pseudomonadales</taxon>
        <taxon>Pseudomonadaceae</taxon>
        <taxon>Pseudomonas</taxon>
    </lineage>
</organism>
<name>A0A2Z4ZMP5_9PSED</name>
<dbReference type="AlphaFoldDB" id="A0A2Z4ZMP5"/>
<evidence type="ECO:0000313" key="2">
    <source>
        <dbReference type="EMBL" id="AXA59223.1"/>
    </source>
</evidence>
<evidence type="ECO:0000256" key="1">
    <source>
        <dbReference type="SAM" id="MobiDB-lite"/>
    </source>
</evidence>
<dbReference type="Proteomes" id="UP000251666">
    <property type="component" value="Chromosome"/>
</dbReference>
<accession>A0A2Z4ZMP5</accession>
<keyword evidence="3" id="KW-1185">Reference proteome</keyword>
<dbReference type="KEGG" id="pthv:CE140_04440"/>
<evidence type="ECO:0000313" key="3">
    <source>
        <dbReference type="Proteomes" id="UP000251666"/>
    </source>
</evidence>
<feature type="compositionally biased region" description="Basic and acidic residues" evidence="1">
    <location>
        <begin position="133"/>
        <end position="147"/>
    </location>
</feature>